<keyword evidence="4" id="KW-0227">DNA damage</keyword>
<accession>A0ABM1EGX9</accession>
<keyword evidence="6 15" id="KW-0347">Helicase</keyword>
<evidence type="ECO:0000256" key="2">
    <source>
        <dbReference type="ARBA" id="ARBA00022723"/>
    </source>
</evidence>
<keyword evidence="9" id="KW-0411">Iron-sulfur</keyword>
<keyword evidence="8" id="KW-0408">Iron</keyword>
<dbReference type="GO" id="GO:0004386">
    <property type="term" value="F:helicase activity"/>
    <property type="evidence" value="ECO:0007669"/>
    <property type="project" value="UniProtKB-KW"/>
</dbReference>
<gene>
    <name evidence="15" type="primary">LOC106812161</name>
</gene>
<keyword evidence="5" id="KW-0378">Hydrolase</keyword>
<keyword evidence="10" id="KW-0238">DNA-binding</keyword>
<keyword evidence="2" id="KW-0479">Metal-binding</keyword>
<dbReference type="InterPro" id="IPR057498">
    <property type="entry name" value="Rtel1_ARCH"/>
</dbReference>
<name>A0ABM1EGX9_PRICU</name>
<dbReference type="SMART" id="SM00491">
    <property type="entry name" value="HELICc2"/>
    <property type="match status" value="1"/>
</dbReference>
<keyword evidence="11" id="KW-0234">DNA repair</keyword>
<organism evidence="14 15">
    <name type="scientific">Priapulus caudatus</name>
    <name type="common">Priapulid worm</name>
    <dbReference type="NCBI Taxonomy" id="37621"/>
    <lineage>
        <taxon>Eukaryota</taxon>
        <taxon>Metazoa</taxon>
        <taxon>Ecdysozoa</taxon>
        <taxon>Scalidophora</taxon>
        <taxon>Priapulida</taxon>
        <taxon>Priapulimorpha</taxon>
        <taxon>Priapulimorphida</taxon>
        <taxon>Priapulidae</taxon>
        <taxon>Priapulus</taxon>
    </lineage>
</organism>
<evidence type="ECO:0000256" key="12">
    <source>
        <dbReference type="ARBA" id="ARBA00023235"/>
    </source>
</evidence>
<keyword evidence="1" id="KW-0004">4Fe-4S</keyword>
<evidence type="ECO:0000256" key="10">
    <source>
        <dbReference type="ARBA" id="ARBA00023125"/>
    </source>
</evidence>
<dbReference type="PANTHER" id="PTHR11472">
    <property type="entry name" value="DNA REPAIR DEAD HELICASE RAD3/XP-D SUBFAMILY MEMBER"/>
    <property type="match status" value="1"/>
</dbReference>
<evidence type="ECO:0000256" key="1">
    <source>
        <dbReference type="ARBA" id="ARBA00022485"/>
    </source>
</evidence>
<evidence type="ECO:0000256" key="7">
    <source>
        <dbReference type="ARBA" id="ARBA00022840"/>
    </source>
</evidence>
<dbReference type="GeneID" id="106812161"/>
<keyword evidence="3" id="KW-0547">Nucleotide-binding</keyword>
<protein>
    <submittedName>
        <fullName evidence="15">Regulator of telomere elongation helicase 1 homolog</fullName>
    </submittedName>
</protein>
<dbReference type="InterPro" id="IPR045028">
    <property type="entry name" value="DinG/Rad3-like"/>
</dbReference>
<evidence type="ECO:0000256" key="11">
    <source>
        <dbReference type="ARBA" id="ARBA00023204"/>
    </source>
</evidence>
<dbReference type="Gene3D" id="3.40.50.300">
    <property type="entry name" value="P-loop containing nucleotide triphosphate hydrolases"/>
    <property type="match status" value="3"/>
</dbReference>
<evidence type="ECO:0000256" key="8">
    <source>
        <dbReference type="ARBA" id="ARBA00023004"/>
    </source>
</evidence>
<keyword evidence="14" id="KW-1185">Reference proteome</keyword>
<dbReference type="Pfam" id="PF23109">
    <property type="entry name" value="ARCH_RTEL1"/>
    <property type="match status" value="1"/>
</dbReference>
<dbReference type="Pfam" id="PF13307">
    <property type="entry name" value="Helicase_C_2"/>
    <property type="match status" value="1"/>
</dbReference>
<dbReference type="InterPro" id="IPR006555">
    <property type="entry name" value="ATP-dep_Helicase_C"/>
</dbReference>
<evidence type="ECO:0000313" key="14">
    <source>
        <dbReference type="Proteomes" id="UP000695022"/>
    </source>
</evidence>
<dbReference type="Pfam" id="PF06733">
    <property type="entry name" value="DEAD_2"/>
    <property type="match status" value="1"/>
</dbReference>
<keyword evidence="12" id="KW-0413">Isomerase</keyword>
<dbReference type="InterPro" id="IPR014013">
    <property type="entry name" value="Helic_SF1/SF2_ATP-bd_DinG/Rad3"/>
</dbReference>
<dbReference type="InterPro" id="IPR010614">
    <property type="entry name" value="RAD3-like_helicase_DEAD"/>
</dbReference>
<reference evidence="15" key="1">
    <citation type="submission" date="2025-08" db="UniProtKB">
        <authorList>
            <consortium name="RefSeq"/>
        </authorList>
    </citation>
    <scope>IDENTIFICATION</scope>
</reference>
<feature type="domain" description="Helicase ATP-binding" evidence="13">
    <location>
        <begin position="9"/>
        <end position="455"/>
    </location>
</feature>
<evidence type="ECO:0000256" key="4">
    <source>
        <dbReference type="ARBA" id="ARBA00022763"/>
    </source>
</evidence>
<evidence type="ECO:0000256" key="6">
    <source>
        <dbReference type="ARBA" id="ARBA00022806"/>
    </source>
</evidence>
<evidence type="ECO:0000256" key="3">
    <source>
        <dbReference type="ARBA" id="ARBA00022741"/>
    </source>
</evidence>
<dbReference type="SUPFAM" id="SSF52540">
    <property type="entry name" value="P-loop containing nucleoside triphosphate hydrolases"/>
    <property type="match status" value="1"/>
</dbReference>
<evidence type="ECO:0000256" key="5">
    <source>
        <dbReference type="ARBA" id="ARBA00022801"/>
    </source>
</evidence>
<sequence length="794" mass="87880">MANVRASVEGLEVLFPFEPYKCQLDYMASMIKCLQKGENGILESPTGTGKTLSLLCSSLAWLETQKAKLWLMKVASRARLRGELWDMTSSGGGSLDVSLTVSKYLFELLASVGINDGNVLYLLDLTDKLANELALNTEGGAFARRGAGLNKVTNLLKFLPLIKGREVAPPGGPQAGGRGTGSEFYRTFVSVEEQKWSGSNKQPANPWESSKSTKKVSHRVHTNLVFQRPAMQDYHALSLHYWCFSAGSAMQDLVASGVHCIILTSGTLSPLSSFKTEMRMVKSSILGSREQLCINSKVVALDSNSAKTHLCRQMTKQRACYFHTKFDDMRQKTTDVMRDVCGKENNVMDIEDLVTVGRKKQVCPFYMTKEGQGTADIIFMPYNYLLDPTFRKINNIDVANCVLIFDEAHNLEQMCEDCASTELRSSELAMAINEVQDLLTRKLQQEGGEEVLGVAMPSAEPSADYSVKDLSLLKTLLLDLEAAIDSLPLSVNKTLKKSGIFLPLIKGREVASARWPERGGAPARQRSIATFRPAVRGAEWSEKTSNKRAKPVESARHLALRLTQPFLYGHSGLRLDFMMHYNGSRVARCTTGVSAPAMQDYHPTEMRIPFPVQLQNEHVVGGDQVFLGIVSHGPDNTLLSSSYQNRSSPSYQKSLGNTLVNIMKVVPMGLLVFFPSYGVMNMCVKTWQDTGILDIIGRRKRIVIEPKGKEAFESAMSSFYEAIKDPASGGATFFAVCRGKVSEGLDFSDVNGRAVVITGLPFPPRMDNRIVLKMEFLKEQKRALKQDSIGDEEW</sequence>
<dbReference type="SMART" id="SM00488">
    <property type="entry name" value="DEXDc2"/>
    <property type="match status" value="1"/>
</dbReference>
<dbReference type="PANTHER" id="PTHR11472:SF34">
    <property type="entry name" value="REGULATOR OF TELOMERE ELONGATION HELICASE 1"/>
    <property type="match status" value="1"/>
</dbReference>
<evidence type="ECO:0000259" key="13">
    <source>
        <dbReference type="PROSITE" id="PS51193"/>
    </source>
</evidence>
<dbReference type="InterPro" id="IPR027417">
    <property type="entry name" value="P-loop_NTPase"/>
</dbReference>
<evidence type="ECO:0000313" key="15">
    <source>
        <dbReference type="RefSeq" id="XP_014671450.1"/>
    </source>
</evidence>
<keyword evidence="7" id="KW-0067">ATP-binding</keyword>
<dbReference type="PROSITE" id="PS51193">
    <property type="entry name" value="HELICASE_ATP_BIND_2"/>
    <property type="match status" value="1"/>
</dbReference>
<dbReference type="Proteomes" id="UP000695022">
    <property type="component" value="Unplaced"/>
</dbReference>
<proteinExistence type="predicted"/>
<dbReference type="RefSeq" id="XP_014671450.1">
    <property type="nucleotide sequence ID" value="XM_014815964.1"/>
</dbReference>
<evidence type="ECO:0000256" key="9">
    <source>
        <dbReference type="ARBA" id="ARBA00023014"/>
    </source>
</evidence>
<dbReference type="InterPro" id="IPR006554">
    <property type="entry name" value="Helicase-like_DEXD_c2"/>
</dbReference>